<keyword evidence="2" id="KW-1185">Reference proteome</keyword>
<dbReference type="EMBL" id="SEYY01013110">
    <property type="protein sequence ID" value="KAB7500676.1"/>
    <property type="molecule type" value="Genomic_DNA"/>
</dbReference>
<reference evidence="1 2" key="1">
    <citation type="journal article" date="2019" name="PLoS Biol.">
        <title>Sex chromosomes control vertical transmission of feminizing Wolbachia symbionts in an isopod.</title>
        <authorList>
            <person name="Becking T."/>
            <person name="Chebbi M.A."/>
            <person name="Giraud I."/>
            <person name="Moumen B."/>
            <person name="Laverre T."/>
            <person name="Caubet Y."/>
            <person name="Peccoud J."/>
            <person name="Gilbert C."/>
            <person name="Cordaux R."/>
        </authorList>
    </citation>
    <scope>NUCLEOTIDE SEQUENCE [LARGE SCALE GENOMIC DNA]</scope>
    <source>
        <strain evidence="1">ANa2</strain>
        <tissue evidence="1">Whole body excluding digestive tract and cuticle</tissue>
    </source>
</reference>
<dbReference type="Proteomes" id="UP000326759">
    <property type="component" value="Unassembled WGS sequence"/>
</dbReference>
<gene>
    <name evidence="1" type="ORF">Anas_08300</name>
</gene>
<name>A0A5N5T2J2_9CRUS</name>
<dbReference type="OrthoDB" id="10342821at2759"/>
<sequence length="329" mass="38005">SNSIRLLGTKFVPCIRKYRLKLKVTMANQKNNLYLSKYCDKYLQNTMGKWKNDYNATRKYNQRWEEGRDWLHGTPDEKCYCSICNCTFNPKKSVVKQHEISGKHRNAVLGIKPRRVYRKLKTEPTDEKEKEENITFSVLNDDDPFINSTTFQNVRESGDRNLHSGPHIQKSIASKIEYVNGTQVVYLNSKNEQNRHESEETLEKIVKNVTNMFKSDLERFLKKNPTVTKFIENNGEFCSGVAGMARLTRMLVGNMAQHYLIEYTVESCKNKTTPSCSSMFANKLDGIEKKLEQSVKEMKNIKEEFSLEVEAQNVLTQSGIVLDGINVDI</sequence>
<dbReference type="AlphaFoldDB" id="A0A5N5T2J2"/>
<evidence type="ECO:0000313" key="1">
    <source>
        <dbReference type="EMBL" id="KAB7500676.1"/>
    </source>
</evidence>
<protein>
    <submittedName>
        <fullName evidence="1">Uncharacterized protein</fullName>
    </submittedName>
</protein>
<organism evidence="1 2">
    <name type="scientific">Armadillidium nasatum</name>
    <dbReference type="NCBI Taxonomy" id="96803"/>
    <lineage>
        <taxon>Eukaryota</taxon>
        <taxon>Metazoa</taxon>
        <taxon>Ecdysozoa</taxon>
        <taxon>Arthropoda</taxon>
        <taxon>Crustacea</taxon>
        <taxon>Multicrustacea</taxon>
        <taxon>Malacostraca</taxon>
        <taxon>Eumalacostraca</taxon>
        <taxon>Peracarida</taxon>
        <taxon>Isopoda</taxon>
        <taxon>Oniscidea</taxon>
        <taxon>Crinocheta</taxon>
        <taxon>Armadillidiidae</taxon>
        <taxon>Armadillidium</taxon>
    </lineage>
</organism>
<comment type="caution">
    <text evidence="1">The sequence shown here is derived from an EMBL/GenBank/DDBJ whole genome shotgun (WGS) entry which is preliminary data.</text>
</comment>
<feature type="non-terminal residue" evidence="1">
    <location>
        <position position="1"/>
    </location>
</feature>
<accession>A0A5N5T2J2</accession>
<evidence type="ECO:0000313" key="2">
    <source>
        <dbReference type="Proteomes" id="UP000326759"/>
    </source>
</evidence>
<proteinExistence type="predicted"/>